<feature type="region of interest" description="Disordered" evidence="6">
    <location>
        <begin position="1"/>
        <end position="29"/>
    </location>
</feature>
<dbReference type="InterPro" id="IPR050257">
    <property type="entry name" value="eL8/uL1-like"/>
</dbReference>
<accession>A0A9N6ZG89</accession>
<reference evidence="8" key="1">
    <citation type="submission" date="2021-04" db="EMBL/GenBank/DDBJ databases">
        <authorList>
            <person name="Cornetti L."/>
        </authorList>
    </citation>
    <scope>NUCLEOTIDE SEQUENCE</scope>
</reference>
<dbReference type="InterPro" id="IPR029064">
    <property type="entry name" value="Ribosomal_eL30-like_sf"/>
</dbReference>
<dbReference type="InterPro" id="IPR004038">
    <property type="entry name" value="Ribosomal_eL8/eL30/eS12/Gad45"/>
</dbReference>
<dbReference type="PRINTS" id="PR00881">
    <property type="entry name" value="L7ARS6FAMILY"/>
</dbReference>
<dbReference type="GO" id="GO:0003723">
    <property type="term" value="F:RNA binding"/>
    <property type="evidence" value="ECO:0007669"/>
    <property type="project" value="InterPro"/>
</dbReference>
<dbReference type="Gene3D" id="3.30.1330.30">
    <property type="match status" value="1"/>
</dbReference>
<organism evidence="8">
    <name type="scientific">Alona affinis</name>
    <dbReference type="NCBI Taxonomy" id="381656"/>
    <lineage>
        <taxon>Eukaryota</taxon>
        <taxon>Metazoa</taxon>
        <taxon>Ecdysozoa</taxon>
        <taxon>Arthropoda</taxon>
        <taxon>Crustacea</taxon>
        <taxon>Branchiopoda</taxon>
        <taxon>Diplostraca</taxon>
        <taxon>Cladocera</taxon>
        <taxon>Anomopoda</taxon>
        <taxon>Chydoridae</taxon>
        <taxon>Alona</taxon>
    </lineage>
</organism>
<comment type="subcellular location">
    <subcellularLocation>
        <location evidence="1">Nucleus</location>
    </subcellularLocation>
</comment>
<protein>
    <recommendedName>
        <fullName evidence="5">H/ACA snoRNP protein NHP2</fullName>
    </recommendedName>
</protein>
<keyword evidence="3" id="KW-0539">Nucleus</keyword>
<evidence type="ECO:0000256" key="2">
    <source>
        <dbReference type="ARBA" id="ARBA00007337"/>
    </source>
</evidence>
<evidence type="ECO:0000259" key="7">
    <source>
        <dbReference type="Pfam" id="PF01248"/>
    </source>
</evidence>
<dbReference type="SUPFAM" id="SSF55315">
    <property type="entry name" value="L30e-like"/>
    <property type="match status" value="1"/>
</dbReference>
<sequence length="163" mass="18212">MGKKSKQEAKEDGNDAEAMDTTLQAEESGKPSYEELLNHVSVIAQPMASRKLTKRIYKLLKKASKHKGFVRNGLKDVQRRIRLGEKGLVIFAGDVTPVDIMCHMPAVCEEKSIPYVYTPSRLELGHSLGLKRTSLMVLVKEHADYKSTFDSLAEELKALPMPV</sequence>
<dbReference type="InterPro" id="IPR018492">
    <property type="entry name" value="Ribosomal_eL8/Nhp2"/>
</dbReference>
<feature type="compositionally biased region" description="Basic and acidic residues" evidence="6">
    <location>
        <begin position="1"/>
        <end position="13"/>
    </location>
</feature>
<gene>
    <name evidence="8" type="primary">EOG090X0JRW</name>
</gene>
<dbReference type="AlphaFoldDB" id="A0A9N6ZG89"/>
<evidence type="ECO:0000256" key="4">
    <source>
        <dbReference type="ARBA" id="ARBA00023274"/>
    </source>
</evidence>
<dbReference type="EMBL" id="OC978552">
    <property type="protein sequence ID" value="CAG4635207.1"/>
    <property type="molecule type" value="Genomic_DNA"/>
</dbReference>
<dbReference type="Pfam" id="PF01248">
    <property type="entry name" value="Ribosomal_L7Ae"/>
    <property type="match status" value="1"/>
</dbReference>
<dbReference type="PANTHER" id="PTHR23105">
    <property type="entry name" value="RIBOSOMAL PROTEIN L7AE FAMILY MEMBER"/>
    <property type="match status" value="1"/>
</dbReference>
<name>A0A9N6ZG89_9CRUS</name>
<evidence type="ECO:0000256" key="1">
    <source>
        <dbReference type="ARBA" id="ARBA00004123"/>
    </source>
</evidence>
<keyword evidence="4" id="KW-0687">Ribonucleoprotein</keyword>
<comment type="similarity">
    <text evidence="2">Belongs to the eukaryotic ribosomal protein eL8 family.</text>
</comment>
<evidence type="ECO:0000313" key="8">
    <source>
        <dbReference type="EMBL" id="CAG4635207.1"/>
    </source>
</evidence>
<evidence type="ECO:0000256" key="6">
    <source>
        <dbReference type="SAM" id="MobiDB-lite"/>
    </source>
</evidence>
<dbReference type="GO" id="GO:0005634">
    <property type="term" value="C:nucleus"/>
    <property type="evidence" value="ECO:0007669"/>
    <property type="project" value="UniProtKB-SubCell"/>
</dbReference>
<feature type="domain" description="Ribosomal protein eL8/eL30/eS12/Gadd45" evidence="7">
    <location>
        <begin position="55"/>
        <end position="146"/>
    </location>
</feature>
<dbReference type="GO" id="GO:1990904">
    <property type="term" value="C:ribonucleoprotein complex"/>
    <property type="evidence" value="ECO:0007669"/>
    <property type="project" value="UniProtKB-KW"/>
</dbReference>
<evidence type="ECO:0000256" key="3">
    <source>
        <dbReference type="ARBA" id="ARBA00023242"/>
    </source>
</evidence>
<dbReference type="FunFam" id="3.30.1330.30:FF:000028">
    <property type="entry name" value="H/ACA ribonucleoprotein complex subunit 2-like protein"/>
    <property type="match status" value="1"/>
</dbReference>
<evidence type="ECO:0000256" key="5">
    <source>
        <dbReference type="ARBA" id="ARBA00083355"/>
    </source>
</evidence>
<proteinExistence type="inferred from homology"/>